<keyword evidence="3" id="KW-1185">Reference proteome</keyword>
<dbReference type="Proteomes" id="UP000717696">
    <property type="component" value="Unassembled WGS sequence"/>
</dbReference>
<name>A0A9P9ISK0_9HYPO</name>
<keyword evidence="1" id="KW-0732">Signal</keyword>
<evidence type="ECO:0000313" key="2">
    <source>
        <dbReference type="EMBL" id="KAH7131747.1"/>
    </source>
</evidence>
<accession>A0A9P9ISK0</accession>
<feature type="chain" id="PRO_5040378249" evidence="1">
    <location>
        <begin position="19"/>
        <end position="207"/>
    </location>
</feature>
<comment type="caution">
    <text evidence="2">The sequence shown here is derived from an EMBL/GenBank/DDBJ whole genome shotgun (WGS) entry which is preliminary data.</text>
</comment>
<dbReference type="EMBL" id="JAGMUU010000019">
    <property type="protein sequence ID" value="KAH7131747.1"/>
    <property type="molecule type" value="Genomic_DNA"/>
</dbReference>
<proteinExistence type="predicted"/>
<evidence type="ECO:0000313" key="3">
    <source>
        <dbReference type="Proteomes" id="UP000717696"/>
    </source>
</evidence>
<feature type="signal peptide" evidence="1">
    <location>
        <begin position="1"/>
        <end position="18"/>
    </location>
</feature>
<dbReference type="OrthoDB" id="3535343at2759"/>
<organism evidence="2 3">
    <name type="scientific">Dactylonectria estremocensis</name>
    <dbReference type="NCBI Taxonomy" id="1079267"/>
    <lineage>
        <taxon>Eukaryota</taxon>
        <taxon>Fungi</taxon>
        <taxon>Dikarya</taxon>
        <taxon>Ascomycota</taxon>
        <taxon>Pezizomycotina</taxon>
        <taxon>Sordariomycetes</taxon>
        <taxon>Hypocreomycetidae</taxon>
        <taxon>Hypocreales</taxon>
        <taxon>Nectriaceae</taxon>
        <taxon>Dactylonectria</taxon>
    </lineage>
</organism>
<dbReference type="AlphaFoldDB" id="A0A9P9ISK0"/>
<sequence>MHLLPFLVVALVVVAVEGGKSASPTCAPFPSSMIEFSANFKQPQPPLVKPHFQASFIQHKWDQNLSHITTGYIENSPSKTFVRVVQAYNGKMASSFFNFANVTEEGLVDNTLTTFDAGSTTPDVWRGYVNSNFPLFSAKILIDAGAVFGGLVKRDFVDTPVATWNIMYQGVIPVSVFVDNCNIVVGFDYFAPELRTRVITKFFNIRA</sequence>
<gene>
    <name evidence="2" type="ORF">B0J13DRAFT_108154</name>
</gene>
<evidence type="ECO:0000256" key="1">
    <source>
        <dbReference type="SAM" id="SignalP"/>
    </source>
</evidence>
<reference evidence="2" key="1">
    <citation type="journal article" date="2021" name="Nat. Commun.">
        <title>Genetic determinants of endophytism in the Arabidopsis root mycobiome.</title>
        <authorList>
            <person name="Mesny F."/>
            <person name="Miyauchi S."/>
            <person name="Thiergart T."/>
            <person name="Pickel B."/>
            <person name="Atanasova L."/>
            <person name="Karlsson M."/>
            <person name="Huettel B."/>
            <person name="Barry K.W."/>
            <person name="Haridas S."/>
            <person name="Chen C."/>
            <person name="Bauer D."/>
            <person name="Andreopoulos W."/>
            <person name="Pangilinan J."/>
            <person name="LaButti K."/>
            <person name="Riley R."/>
            <person name="Lipzen A."/>
            <person name="Clum A."/>
            <person name="Drula E."/>
            <person name="Henrissat B."/>
            <person name="Kohler A."/>
            <person name="Grigoriev I.V."/>
            <person name="Martin F.M."/>
            <person name="Hacquard S."/>
        </authorList>
    </citation>
    <scope>NUCLEOTIDE SEQUENCE</scope>
    <source>
        <strain evidence="2">MPI-CAGE-AT-0021</strain>
    </source>
</reference>
<protein>
    <submittedName>
        <fullName evidence="2">Uncharacterized protein</fullName>
    </submittedName>
</protein>